<keyword evidence="4" id="KW-1185">Reference proteome</keyword>
<gene>
    <name evidence="3" type="ORF">CQW29_15540</name>
</gene>
<feature type="domain" description="Fimbrial-type adhesion" evidence="2">
    <location>
        <begin position="40"/>
        <end position="187"/>
    </location>
</feature>
<dbReference type="Proteomes" id="UP000239181">
    <property type="component" value="Unassembled WGS sequence"/>
</dbReference>
<dbReference type="RefSeq" id="WP_105593643.1">
    <property type="nucleotide sequence ID" value="NZ_PDET01000010.1"/>
</dbReference>
<evidence type="ECO:0000256" key="1">
    <source>
        <dbReference type="SAM" id="SignalP"/>
    </source>
</evidence>
<accession>A0A2S9I9V8</accession>
<dbReference type="InterPro" id="IPR036937">
    <property type="entry name" value="Adhesion_dom_fimbrial_sf"/>
</dbReference>
<dbReference type="InterPro" id="IPR000259">
    <property type="entry name" value="Adhesion_dom_fimbrial"/>
</dbReference>
<dbReference type="InterPro" id="IPR008966">
    <property type="entry name" value="Adhesion_dom_sf"/>
</dbReference>
<dbReference type="InterPro" id="IPR050263">
    <property type="entry name" value="Bact_Fimbrial_Adh_Pro"/>
</dbReference>
<name>A0A2S9I9V8_9GAMM</name>
<dbReference type="PANTHER" id="PTHR33420">
    <property type="entry name" value="FIMBRIAL SUBUNIT ELFA-RELATED"/>
    <property type="match status" value="1"/>
</dbReference>
<dbReference type="Pfam" id="PF00419">
    <property type="entry name" value="Fimbrial"/>
    <property type="match status" value="1"/>
</dbReference>
<dbReference type="AlphaFoldDB" id="A0A2S9I9V8"/>
<dbReference type="GO" id="GO:0043709">
    <property type="term" value="P:cell adhesion involved in single-species biofilm formation"/>
    <property type="evidence" value="ECO:0007669"/>
    <property type="project" value="TreeGrafter"/>
</dbReference>
<feature type="signal peptide" evidence="1">
    <location>
        <begin position="1"/>
        <end position="29"/>
    </location>
</feature>
<dbReference type="PANTHER" id="PTHR33420:SF9">
    <property type="entry name" value="MINOR FIMBRIAL SUBUNIT"/>
    <property type="match status" value="1"/>
</dbReference>
<protein>
    <submittedName>
        <fullName evidence="3">Exotoxin</fullName>
    </submittedName>
</protein>
<dbReference type="OrthoDB" id="6462343at2"/>
<dbReference type="GO" id="GO:0009289">
    <property type="term" value="C:pilus"/>
    <property type="evidence" value="ECO:0007669"/>
    <property type="project" value="InterPro"/>
</dbReference>
<dbReference type="SUPFAM" id="SSF49401">
    <property type="entry name" value="Bacterial adhesins"/>
    <property type="match status" value="1"/>
</dbReference>
<keyword evidence="1" id="KW-0732">Signal</keyword>
<dbReference type="Gene3D" id="2.60.40.1090">
    <property type="entry name" value="Fimbrial-type adhesion domain"/>
    <property type="match status" value="1"/>
</dbReference>
<sequence length="188" mass="20433">MKRHLRFSRSFLYTSLLMTALAAGSSAYAAEDNSGADNLRFSGQLVAQPCIIDEGSESREINFNSVIEKSLYVYGRSYSRPFSLLLSECDLSVGKNVRISFDGQRSLALPDLLAITEGGETSGIAVGLETADGSPLALGKKTSDYQLKAGSNEIFFQAYIQAEPEALTKKNIVLGPFTAVATFYLEYE</sequence>
<comment type="caution">
    <text evidence="3">The sequence shown here is derived from an EMBL/GenBank/DDBJ whole genome shotgun (WGS) entry which is preliminary data.</text>
</comment>
<evidence type="ECO:0000313" key="3">
    <source>
        <dbReference type="EMBL" id="PRD14579.1"/>
    </source>
</evidence>
<evidence type="ECO:0000259" key="2">
    <source>
        <dbReference type="Pfam" id="PF00419"/>
    </source>
</evidence>
<dbReference type="EMBL" id="PDET01000010">
    <property type="protein sequence ID" value="PRD14579.1"/>
    <property type="molecule type" value="Genomic_DNA"/>
</dbReference>
<evidence type="ECO:0000313" key="4">
    <source>
        <dbReference type="Proteomes" id="UP000239181"/>
    </source>
</evidence>
<proteinExistence type="predicted"/>
<reference evidence="3 4" key="1">
    <citation type="submission" date="2017-10" db="EMBL/GenBank/DDBJ databases">
        <title>Draft genome of two endophytic bacteria isolated from 'guarana' Paullinia cupana (Mart.) Ducke.</title>
        <authorList>
            <person name="Siqueira K.A."/>
            <person name="Liotti R.G."/>
            <person name="Mendes T.A."/>
            <person name="Soares M.A."/>
        </authorList>
    </citation>
    <scope>NUCLEOTIDE SEQUENCE [LARGE SCALE GENOMIC DNA]</scope>
    <source>
        <strain evidence="3 4">342</strain>
    </source>
</reference>
<feature type="chain" id="PRO_5015504175" evidence="1">
    <location>
        <begin position="30"/>
        <end position="188"/>
    </location>
</feature>
<organism evidence="3 4">
    <name type="scientific">Pantoea coffeiphila</name>
    <dbReference type="NCBI Taxonomy" id="1465635"/>
    <lineage>
        <taxon>Bacteria</taxon>
        <taxon>Pseudomonadati</taxon>
        <taxon>Pseudomonadota</taxon>
        <taxon>Gammaproteobacteria</taxon>
        <taxon>Enterobacterales</taxon>
        <taxon>Erwiniaceae</taxon>
        <taxon>Pantoea</taxon>
    </lineage>
</organism>